<keyword evidence="2" id="KW-1185">Reference proteome</keyword>
<dbReference type="EMBL" id="CP090035">
    <property type="protein sequence ID" value="UPK96459.1"/>
    <property type="molecule type" value="Genomic_DNA"/>
</dbReference>
<dbReference type="Proteomes" id="UP000830768">
    <property type="component" value="Chromosome 6"/>
</dbReference>
<organism evidence="1 2">
    <name type="scientific">Fusarium solani subsp. cucurbitae</name>
    <name type="common">Neocosmosporum cucurbitae</name>
    <dbReference type="NCBI Taxonomy" id="2747967"/>
    <lineage>
        <taxon>Eukaryota</taxon>
        <taxon>Fungi</taxon>
        <taxon>Dikarya</taxon>
        <taxon>Ascomycota</taxon>
        <taxon>Pezizomycotina</taxon>
        <taxon>Sordariomycetes</taxon>
        <taxon>Hypocreomycetidae</taxon>
        <taxon>Hypocreales</taxon>
        <taxon>Nectriaceae</taxon>
        <taxon>Fusarium</taxon>
        <taxon>Fusarium solani species complex</taxon>
    </lineage>
</organism>
<sequence>MERYFPKIPKRCPEGQGQPAAKKTKVQIQASVSGWVAAGGNGPAAGAQESKKKKKKTKRHHKPVSLDLKPETVVTAALKAAPESETNAARSSSTSAAPTTAPVIIPVFTTPAAVASAEEGKAAVDKGDIDSVEKVRMHDWES</sequence>
<protein>
    <submittedName>
        <fullName evidence="1">Uncharacterized protein</fullName>
    </submittedName>
</protein>
<evidence type="ECO:0000313" key="1">
    <source>
        <dbReference type="EMBL" id="UPK96459.1"/>
    </source>
</evidence>
<name>A0ACD3Z5C6_FUSSC</name>
<proteinExistence type="predicted"/>
<reference evidence="1" key="1">
    <citation type="submission" date="2021-11" db="EMBL/GenBank/DDBJ databases">
        <title>Fusarium solani-melongenae Genome sequencing and assembly.</title>
        <authorList>
            <person name="Xie S."/>
            <person name="Huang L."/>
            <person name="Zhang X."/>
        </authorList>
    </citation>
    <scope>NUCLEOTIDE SEQUENCE</scope>
    <source>
        <strain evidence="1">CRI 24-3</strain>
    </source>
</reference>
<gene>
    <name evidence="1" type="ORF">LCI18_007394</name>
</gene>
<evidence type="ECO:0000313" key="2">
    <source>
        <dbReference type="Proteomes" id="UP000830768"/>
    </source>
</evidence>
<accession>A0ACD3Z5C6</accession>